<gene>
    <name evidence="6" type="ORF">F7O44_01815</name>
</gene>
<proteinExistence type="predicted"/>
<keyword evidence="3" id="KW-0812">Transmembrane</keyword>
<feature type="transmembrane region" description="Helical" evidence="3">
    <location>
        <begin position="752"/>
        <end position="772"/>
    </location>
</feature>
<dbReference type="InterPro" id="IPR011042">
    <property type="entry name" value="6-blade_b-propeller_TolB-like"/>
</dbReference>
<sequence length="779" mass="78732">MLRISLLPLSFCAVLSTGVAAAGASAVPVSASPMGGAVVEPGPLETVVGTGELGHSGDGGPAVDANLGEVRDLAFDDAGNLYIATRVDGAERGAYIREVAPDGTISTVAGGLVAESDDSGRQRMTPDGLAGVTSLAAGPDGELYIADSLVGQVMRVDPGEEPTIVAGTGDYGHAGDGGPAAQAQLRSPAGVAVGQDGELYIADAGGYIRRIDTDGVITTIAGTGDAAEESSGDGGPAAEASFTRPFDVVVDSAGNLYVADVFRMRASDDDIPSQRIRRIDTEGVITTIAGGEACGYTGDGGPAEDAELCFPRELTVGPDGTVYLVDPRHHRIRMITPDGTIHSLPTYFKDPSALAIGPDGALYVGDGDQGQVHRIPLDGGGAESEVPDTVVDAPDLWAEVNAHEITVVAGTGEAGYSGDDGPAGDAQLSGPDDLAVGPDGTLYVLDSGNGLVRAIHPDGTITTVAGGGPDWADSLRPGPMTGDGRLATEVGLRGVTGIDVAADGTLFLADRQNKRVRQVSPGGVITTVAGTGAPPDESNAAAAGGVATHVAFNAPHDVAAAADGSLYVTDSQAHQILHVDLDGTVRVIAGTGDAGFSGDGGPAVEAELERPTRIDVGHDGTLYVSDSNDSRIRAVDADGVITTVGGKEAPEYEDPTEGVPATEVYLRVYDLAADDDGTIYLSRWGSIQAIGTDGIITVLTPGDTGAAALAVDGAGSVYFSQARNHQVSVLPKAGEDATALVAAEADTSGTPWWTMIIGVAAVGVAVGGYLLFRRRRSSS</sequence>
<accession>A0A7K3LXP4</accession>
<dbReference type="InterPro" id="IPR001258">
    <property type="entry name" value="NHL_repeat"/>
</dbReference>
<evidence type="ECO:0000259" key="5">
    <source>
        <dbReference type="Pfam" id="PF25021"/>
    </source>
</evidence>
<reference evidence="6 7" key="1">
    <citation type="submission" date="2019-11" db="EMBL/GenBank/DDBJ databases">
        <authorList>
            <person name="Li X.-J."/>
            <person name="Feng X.-M."/>
        </authorList>
    </citation>
    <scope>NUCLEOTIDE SEQUENCE [LARGE SCALE GENOMIC DNA]</scope>
    <source>
        <strain evidence="6 7">XMNu-373</strain>
    </source>
</reference>
<dbReference type="EMBL" id="WLZY01000001">
    <property type="protein sequence ID" value="NDL55801.1"/>
    <property type="molecule type" value="Genomic_DNA"/>
</dbReference>
<keyword evidence="3" id="KW-0472">Membrane</keyword>
<dbReference type="Gene3D" id="2.120.10.30">
    <property type="entry name" value="TolB, C-terminal domain"/>
    <property type="match status" value="5"/>
</dbReference>
<feature type="repeat" description="NHL" evidence="2">
    <location>
        <begin position="552"/>
        <end position="582"/>
    </location>
</feature>
<keyword evidence="3" id="KW-1133">Transmembrane helix</keyword>
<dbReference type="SUPFAM" id="SSF101898">
    <property type="entry name" value="NHL repeat"/>
    <property type="match status" value="1"/>
</dbReference>
<evidence type="ECO:0000256" key="2">
    <source>
        <dbReference type="PROSITE-ProRule" id="PRU00504"/>
    </source>
</evidence>
<keyword evidence="1" id="KW-0677">Repeat</keyword>
<feature type="signal peptide" evidence="4">
    <location>
        <begin position="1"/>
        <end position="21"/>
    </location>
</feature>
<dbReference type="SUPFAM" id="SSF63829">
    <property type="entry name" value="Calcium-dependent phosphotriesterase"/>
    <property type="match status" value="2"/>
</dbReference>
<dbReference type="AlphaFoldDB" id="A0A7K3LXP4"/>
<evidence type="ECO:0000256" key="1">
    <source>
        <dbReference type="ARBA" id="ARBA00022737"/>
    </source>
</evidence>
<dbReference type="PROSITE" id="PS51125">
    <property type="entry name" value="NHL"/>
    <property type="match status" value="1"/>
</dbReference>
<feature type="chain" id="PRO_5029881353" description="Teneurin NHL domain-containing protein" evidence="4">
    <location>
        <begin position="22"/>
        <end position="779"/>
    </location>
</feature>
<feature type="domain" description="Teneurin NHL" evidence="5">
    <location>
        <begin position="583"/>
        <end position="653"/>
    </location>
</feature>
<dbReference type="PANTHER" id="PTHR46388:SF2">
    <property type="entry name" value="NHL REPEAT-CONTAINING PROTEIN 2"/>
    <property type="match status" value="1"/>
</dbReference>
<organism evidence="6 7">
    <name type="scientific">Phytoactinopolyspora mesophila</name>
    <dbReference type="NCBI Taxonomy" id="2650750"/>
    <lineage>
        <taxon>Bacteria</taxon>
        <taxon>Bacillati</taxon>
        <taxon>Actinomycetota</taxon>
        <taxon>Actinomycetes</taxon>
        <taxon>Jiangellales</taxon>
        <taxon>Jiangellaceae</taxon>
        <taxon>Phytoactinopolyspora</taxon>
    </lineage>
</organism>
<keyword evidence="7" id="KW-1185">Reference proteome</keyword>
<evidence type="ECO:0000256" key="3">
    <source>
        <dbReference type="SAM" id="Phobius"/>
    </source>
</evidence>
<evidence type="ECO:0000313" key="7">
    <source>
        <dbReference type="Proteomes" id="UP000460435"/>
    </source>
</evidence>
<keyword evidence="4" id="KW-0732">Signal</keyword>
<evidence type="ECO:0000256" key="4">
    <source>
        <dbReference type="SAM" id="SignalP"/>
    </source>
</evidence>
<feature type="domain" description="Teneurin NHL" evidence="5">
    <location>
        <begin position="169"/>
        <end position="225"/>
    </location>
</feature>
<dbReference type="InterPro" id="IPR056822">
    <property type="entry name" value="TEN_NHL"/>
</dbReference>
<evidence type="ECO:0000313" key="6">
    <source>
        <dbReference type="EMBL" id="NDL55801.1"/>
    </source>
</evidence>
<comment type="caution">
    <text evidence="6">The sequence shown here is derived from an EMBL/GenBank/DDBJ whole genome shotgun (WGS) entry which is preliminary data.</text>
</comment>
<dbReference type="Proteomes" id="UP000460435">
    <property type="component" value="Unassembled WGS sequence"/>
</dbReference>
<name>A0A7K3LXP4_9ACTN</name>
<protein>
    <recommendedName>
        <fullName evidence="5">Teneurin NHL domain-containing protein</fullName>
    </recommendedName>
</protein>
<dbReference type="RefSeq" id="WP_162448476.1">
    <property type="nucleotide sequence ID" value="NZ_WLZY01000001.1"/>
</dbReference>
<dbReference type="PANTHER" id="PTHR46388">
    <property type="entry name" value="NHL REPEAT-CONTAINING PROTEIN 2"/>
    <property type="match status" value="1"/>
</dbReference>
<dbReference type="Pfam" id="PF25021">
    <property type="entry name" value="TEN_NHL"/>
    <property type="match status" value="2"/>
</dbReference>